<gene>
    <name evidence="1" type="ORF">K435DRAFT_756883</name>
</gene>
<keyword evidence="2" id="KW-1185">Reference proteome</keyword>
<dbReference type="Proteomes" id="UP000297245">
    <property type="component" value="Unassembled WGS sequence"/>
</dbReference>
<sequence length="189" mass="21361">MDWYKKAVNETPCTTYQRLRQICNPQYQVGTLNTSLPPDTCNEQVADCCCNTISFSLSMLCIAVYKSGSAENGFDPPPGMYQKYLTQSDGSTCSPMKSQSFPTNIQSSVCNNKIKIFDAKYSRIGWPNGSLFLVRPPSSLTLLSNGRTHPHILFGTKPVDRELSARKHRLHIRKHFYALCFYRISCSQL</sequence>
<protein>
    <submittedName>
        <fullName evidence="1">Uncharacterized protein</fullName>
    </submittedName>
</protein>
<evidence type="ECO:0000313" key="1">
    <source>
        <dbReference type="EMBL" id="THU94024.1"/>
    </source>
</evidence>
<reference evidence="1 2" key="1">
    <citation type="journal article" date="2019" name="Nat. Ecol. Evol.">
        <title>Megaphylogeny resolves global patterns of mushroom evolution.</title>
        <authorList>
            <person name="Varga T."/>
            <person name="Krizsan K."/>
            <person name="Foldi C."/>
            <person name="Dima B."/>
            <person name="Sanchez-Garcia M."/>
            <person name="Sanchez-Ramirez S."/>
            <person name="Szollosi G.J."/>
            <person name="Szarkandi J.G."/>
            <person name="Papp V."/>
            <person name="Albert L."/>
            <person name="Andreopoulos W."/>
            <person name="Angelini C."/>
            <person name="Antonin V."/>
            <person name="Barry K.W."/>
            <person name="Bougher N.L."/>
            <person name="Buchanan P."/>
            <person name="Buyck B."/>
            <person name="Bense V."/>
            <person name="Catcheside P."/>
            <person name="Chovatia M."/>
            <person name="Cooper J."/>
            <person name="Damon W."/>
            <person name="Desjardin D."/>
            <person name="Finy P."/>
            <person name="Geml J."/>
            <person name="Haridas S."/>
            <person name="Hughes K."/>
            <person name="Justo A."/>
            <person name="Karasinski D."/>
            <person name="Kautmanova I."/>
            <person name="Kiss B."/>
            <person name="Kocsube S."/>
            <person name="Kotiranta H."/>
            <person name="LaButti K.M."/>
            <person name="Lechner B.E."/>
            <person name="Liimatainen K."/>
            <person name="Lipzen A."/>
            <person name="Lukacs Z."/>
            <person name="Mihaltcheva S."/>
            <person name="Morgado L.N."/>
            <person name="Niskanen T."/>
            <person name="Noordeloos M.E."/>
            <person name="Ohm R.A."/>
            <person name="Ortiz-Santana B."/>
            <person name="Ovrebo C."/>
            <person name="Racz N."/>
            <person name="Riley R."/>
            <person name="Savchenko A."/>
            <person name="Shiryaev A."/>
            <person name="Soop K."/>
            <person name="Spirin V."/>
            <person name="Szebenyi C."/>
            <person name="Tomsovsky M."/>
            <person name="Tulloss R.E."/>
            <person name="Uehling J."/>
            <person name="Grigoriev I.V."/>
            <person name="Vagvolgyi C."/>
            <person name="Papp T."/>
            <person name="Martin F.M."/>
            <person name="Miettinen O."/>
            <person name="Hibbett D.S."/>
            <person name="Nagy L.G."/>
        </authorList>
    </citation>
    <scope>NUCLEOTIDE SEQUENCE [LARGE SCALE GENOMIC DNA]</scope>
    <source>
        <strain evidence="1 2">CBS 962.96</strain>
    </source>
</reference>
<proteinExistence type="predicted"/>
<dbReference type="AlphaFoldDB" id="A0A4S8LWK9"/>
<dbReference type="EMBL" id="ML179233">
    <property type="protein sequence ID" value="THU94024.1"/>
    <property type="molecule type" value="Genomic_DNA"/>
</dbReference>
<name>A0A4S8LWK9_DENBC</name>
<accession>A0A4S8LWK9</accession>
<evidence type="ECO:0000313" key="2">
    <source>
        <dbReference type="Proteomes" id="UP000297245"/>
    </source>
</evidence>
<dbReference type="OrthoDB" id="2757214at2759"/>
<organism evidence="1 2">
    <name type="scientific">Dendrothele bispora (strain CBS 962.96)</name>
    <dbReference type="NCBI Taxonomy" id="1314807"/>
    <lineage>
        <taxon>Eukaryota</taxon>
        <taxon>Fungi</taxon>
        <taxon>Dikarya</taxon>
        <taxon>Basidiomycota</taxon>
        <taxon>Agaricomycotina</taxon>
        <taxon>Agaricomycetes</taxon>
        <taxon>Agaricomycetidae</taxon>
        <taxon>Agaricales</taxon>
        <taxon>Agaricales incertae sedis</taxon>
        <taxon>Dendrothele</taxon>
    </lineage>
</organism>